<evidence type="ECO:0000256" key="16">
    <source>
        <dbReference type="SAM" id="SignalP"/>
    </source>
</evidence>
<dbReference type="Pfam" id="PF25517">
    <property type="entry name" value="DSRM_RDM1"/>
    <property type="match status" value="1"/>
</dbReference>
<keyword evidence="7 15" id="KW-0372">Hormone</keyword>
<dbReference type="InterPro" id="IPR034975">
    <property type="entry name" value="Somatotropin"/>
</dbReference>
<evidence type="ECO:0000256" key="15">
    <source>
        <dbReference type="RuleBase" id="RU003618"/>
    </source>
</evidence>
<comment type="caution">
    <text evidence="18">The sequence shown here is derived from an EMBL/GenBank/DDBJ whole genome shotgun (WGS) entry which is preliminary data.</text>
</comment>
<evidence type="ECO:0000256" key="3">
    <source>
        <dbReference type="ARBA" id="ARBA00004613"/>
    </source>
</evidence>
<dbReference type="PROSITE" id="PS00266">
    <property type="entry name" value="SOMATOTROPIN_1"/>
    <property type="match status" value="1"/>
</dbReference>
<sequence length="480" mass="53925">TKPPNVCGTFFLFKALVLLSAVVASLFVNHAATSETQRLFNNAVIRVQHLHQLAARMITDFEETLLPEERRQLAKIFPLSFCNSDSIEAPTGKDETQRSSVLKLLHISYRLIESWEYPSTVLGNPNQITEKLADLKVGLSVLIKGCLDGQPNMDDNDSLPLPFEDFYQSLGDSNLRKSFRLLACFKKDMHKVETYLRVANCRRSLDSNCTLQLWDSMDIEVDIIEFKVPTENNKTIFIWDIQPSLSEAFIYERVWRAYSAFGALYLVKVCPAVRGRGFYALVKFYSSAQASKAQRATDKQCLFQTVPLKVHLSTKQNPAFLFGTKALSHAKCLDLANHYLGYNGWSTRIVTLKELSDYTAVSGNSDAQAQGKLLKFGCVVELMIPQHGVTCRGVGVAEEVIDLEKGPEGKLWKRGKLMRWARDKATASAFEKVVVIVLGRYSNNKDCCILDFPGNGKVAVECRFDPDEILPDENIEAVIQ</sequence>
<keyword evidence="14" id="KW-0539">Nucleus</keyword>
<evidence type="ECO:0000256" key="9">
    <source>
        <dbReference type="ARBA" id="ARBA00022729"/>
    </source>
</evidence>
<accession>A0AAD9DKZ6</accession>
<keyword evidence="10" id="KW-0862">Zinc</keyword>
<dbReference type="InterPro" id="IPR035979">
    <property type="entry name" value="RBD_domain_sf"/>
</dbReference>
<dbReference type="FunFam" id="1.20.1250.10:FF:000009">
    <property type="entry name" value="Growth hormone"/>
    <property type="match status" value="1"/>
</dbReference>
<dbReference type="InterPro" id="IPR034200">
    <property type="entry name" value="RDM1_RRM"/>
</dbReference>
<dbReference type="CDD" id="cd12364">
    <property type="entry name" value="RRM_RDM1"/>
    <property type="match status" value="1"/>
</dbReference>
<keyword evidence="13" id="KW-1015">Disulfide bond</keyword>
<feature type="domain" description="DM1" evidence="17">
    <location>
        <begin position="327"/>
        <end position="434"/>
    </location>
</feature>
<dbReference type="InterPro" id="IPR018116">
    <property type="entry name" value="Somatotropin_CS"/>
</dbReference>
<keyword evidence="11" id="KW-0694">RNA-binding</keyword>
<evidence type="ECO:0000256" key="11">
    <source>
        <dbReference type="ARBA" id="ARBA00022884"/>
    </source>
</evidence>
<dbReference type="SUPFAM" id="SSF54928">
    <property type="entry name" value="RNA-binding domain, RBD"/>
    <property type="match status" value="1"/>
</dbReference>
<comment type="subcellular location">
    <subcellularLocation>
        <location evidence="1">Cytoplasm</location>
    </subcellularLocation>
    <subcellularLocation>
        <location evidence="2">Nucleus</location>
        <location evidence="2">Nucleolus</location>
    </subcellularLocation>
    <subcellularLocation>
        <location evidence="3 15">Secreted</location>
    </subcellularLocation>
</comment>
<keyword evidence="9 16" id="KW-0732">Signal</keyword>
<evidence type="ECO:0000256" key="1">
    <source>
        <dbReference type="ARBA" id="ARBA00004496"/>
    </source>
</evidence>
<dbReference type="PANTHER" id="PTHR31164">
    <property type="entry name" value="RAD52 MOTIF-CONTAINING PROTEIN 1"/>
    <property type="match status" value="1"/>
</dbReference>
<evidence type="ECO:0000313" key="19">
    <source>
        <dbReference type="Proteomes" id="UP001239994"/>
    </source>
</evidence>
<organism evidence="18 19">
    <name type="scientific">Electrophorus voltai</name>
    <dbReference type="NCBI Taxonomy" id="2609070"/>
    <lineage>
        <taxon>Eukaryota</taxon>
        <taxon>Metazoa</taxon>
        <taxon>Chordata</taxon>
        <taxon>Craniata</taxon>
        <taxon>Vertebrata</taxon>
        <taxon>Euteleostomi</taxon>
        <taxon>Actinopterygii</taxon>
        <taxon>Neopterygii</taxon>
        <taxon>Teleostei</taxon>
        <taxon>Ostariophysi</taxon>
        <taxon>Gymnotiformes</taxon>
        <taxon>Gymnotoidei</taxon>
        <taxon>Gymnotidae</taxon>
        <taxon>Electrophorus</taxon>
    </lineage>
</organism>
<dbReference type="GO" id="GO:0005730">
    <property type="term" value="C:nucleolus"/>
    <property type="evidence" value="ECO:0007669"/>
    <property type="project" value="UniProtKB-SubCell"/>
</dbReference>
<evidence type="ECO:0000256" key="8">
    <source>
        <dbReference type="ARBA" id="ARBA00022723"/>
    </source>
</evidence>
<dbReference type="Gene3D" id="1.20.1250.10">
    <property type="match status" value="1"/>
</dbReference>
<name>A0AAD9DKZ6_9TELE</name>
<keyword evidence="8" id="KW-0479">Metal-binding</keyword>
<evidence type="ECO:0000256" key="14">
    <source>
        <dbReference type="ARBA" id="ARBA00023242"/>
    </source>
</evidence>
<feature type="chain" id="PRO_5042155730" description="DM1 domain-containing protein" evidence="16">
    <location>
        <begin position="25"/>
        <end position="480"/>
    </location>
</feature>
<dbReference type="GO" id="GO:0005131">
    <property type="term" value="F:growth hormone receptor binding"/>
    <property type="evidence" value="ECO:0007669"/>
    <property type="project" value="InterPro"/>
</dbReference>
<dbReference type="AlphaFoldDB" id="A0AAD9DKZ6"/>
<feature type="signal peptide" evidence="16">
    <location>
        <begin position="1"/>
        <end position="24"/>
    </location>
</feature>
<keyword evidence="12" id="KW-0238">DNA-binding</keyword>
<evidence type="ECO:0000256" key="7">
    <source>
        <dbReference type="ARBA" id="ARBA00022702"/>
    </source>
</evidence>
<dbReference type="CDD" id="cd10285">
    <property type="entry name" value="somatotropin_like"/>
    <property type="match status" value="1"/>
</dbReference>
<evidence type="ECO:0000259" key="17">
    <source>
        <dbReference type="Pfam" id="PF25517"/>
    </source>
</evidence>
<dbReference type="Gene3D" id="3.30.70.330">
    <property type="match status" value="1"/>
</dbReference>
<evidence type="ECO:0000256" key="10">
    <source>
        <dbReference type="ARBA" id="ARBA00022833"/>
    </source>
</evidence>
<feature type="non-terminal residue" evidence="18">
    <location>
        <position position="1"/>
    </location>
</feature>
<dbReference type="EMBL" id="JAROKS010000026">
    <property type="protein sequence ID" value="KAK1785611.1"/>
    <property type="molecule type" value="Genomic_DNA"/>
</dbReference>
<dbReference type="GO" id="GO:0046872">
    <property type="term" value="F:metal ion binding"/>
    <property type="evidence" value="ECO:0007669"/>
    <property type="project" value="UniProtKB-KW"/>
</dbReference>
<dbReference type="Proteomes" id="UP001239994">
    <property type="component" value="Unassembled WGS sequence"/>
</dbReference>
<dbReference type="PANTHER" id="PTHR31164:SF1">
    <property type="entry name" value="RAD52 MOTIF-CONTAINING PROTEIN 1"/>
    <property type="match status" value="1"/>
</dbReference>
<feature type="non-terminal residue" evidence="18">
    <location>
        <position position="480"/>
    </location>
</feature>
<evidence type="ECO:0000256" key="6">
    <source>
        <dbReference type="ARBA" id="ARBA00022525"/>
    </source>
</evidence>
<evidence type="ECO:0000256" key="12">
    <source>
        <dbReference type="ARBA" id="ARBA00023125"/>
    </source>
</evidence>
<dbReference type="InterPro" id="IPR009079">
    <property type="entry name" value="4_helix_cytokine-like_core"/>
</dbReference>
<proteinExistence type="inferred from homology"/>
<protein>
    <recommendedName>
        <fullName evidence="17">DM1 domain-containing protein</fullName>
    </recommendedName>
</protein>
<dbReference type="InterPro" id="IPR012677">
    <property type="entry name" value="Nucleotide-bd_a/b_plait_sf"/>
</dbReference>
<evidence type="ECO:0000256" key="2">
    <source>
        <dbReference type="ARBA" id="ARBA00004604"/>
    </source>
</evidence>
<dbReference type="GO" id="GO:0003677">
    <property type="term" value="F:DNA binding"/>
    <property type="evidence" value="ECO:0007669"/>
    <property type="project" value="UniProtKB-KW"/>
</dbReference>
<keyword evidence="6" id="KW-0964">Secreted</keyword>
<dbReference type="InterPro" id="IPR001400">
    <property type="entry name" value="Somatotropin/Prolactin"/>
</dbReference>
<dbReference type="InterPro" id="IPR057652">
    <property type="entry name" value="DSRM_RDM1"/>
</dbReference>
<evidence type="ECO:0000256" key="4">
    <source>
        <dbReference type="ARBA" id="ARBA00008474"/>
    </source>
</evidence>
<dbReference type="SUPFAM" id="SSF47266">
    <property type="entry name" value="4-helical cytokines"/>
    <property type="match status" value="1"/>
</dbReference>
<evidence type="ECO:0000256" key="5">
    <source>
        <dbReference type="ARBA" id="ARBA00022490"/>
    </source>
</evidence>
<keyword evidence="5" id="KW-0963">Cytoplasm</keyword>
<dbReference type="SUPFAM" id="SSF54768">
    <property type="entry name" value="dsRNA-binding domain-like"/>
    <property type="match status" value="1"/>
</dbReference>
<dbReference type="GO" id="GO:0005615">
    <property type="term" value="C:extracellular space"/>
    <property type="evidence" value="ECO:0007669"/>
    <property type="project" value="InterPro"/>
</dbReference>
<gene>
    <name evidence="18" type="ORF">P4O66_018965</name>
</gene>
<dbReference type="PROSITE" id="PS00338">
    <property type="entry name" value="SOMATOTROPIN_2"/>
    <property type="match status" value="1"/>
</dbReference>
<comment type="similarity">
    <text evidence="4 15">Belongs to the somatotropin/prolactin family.</text>
</comment>
<dbReference type="GO" id="GO:0003723">
    <property type="term" value="F:RNA binding"/>
    <property type="evidence" value="ECO:0007669"/>
    <property type="project" value="UniProtKB-KW"/>
</dbReference>
<dbReference type="GO" id="GO:0005179">
    <property type="term" value="F:hormone activity"/>
    <property type="evidence" value="ECO:0007669"/>
    <property type="project" value="UniProtKB-KW"/>
</dbReference>
<evidence type="ECO:0000313" key="18">
    <source>
        <dbReference type="EMBL" id="KAK1785611.1"/>
    </source>
</evidence>
<reference evidence="18" key="1">
    <citation type="submission" date="2023-03" db="EMBL/GenBank/DDBJ databases">
        <title>Electrophorus voltai genome.</title>
        <authorList>
            <person name="Bian C."/>
        </authorList>
    </citation>
    <scope>NUCLEOTIDE SEQUENCE</scope>
    <source>
        <strain evidence="18">CB-2022</strain>
        <tissue evidence="18">Muscle</tissue>
    </source>
</reference>
<dbReference type="Pfam" id="PF00103">
    <property type="entry name" value="Hormone_1"/>
    <property type="match status" value="1"/>
</dbReference>
<dbReference type="InterPro" id="IPR040224">
    <property type="entry name" value="RDM1"/>
</dbReference>
<dbReference type="GO" id="GO:0005737">
    <property type="term" value="C:cytoplasm"/>
    <property type="evidence" value="ECO:0007669"/>
    <property type="project" value="UniProtKB-SubCell"/>
</dbReference>
<keyword evidence="19" id="KW-1185">Reference proteome</keyword>
<evidence type="ECO:0000256" key="13">
    <source>
        <dbReference type="ARBA" id="ARBA00023157"/>
    </source>
</evidence>
<dbReference type="PRINTS" id="PR00836">
    <property type="entry name" value="SOMATOTROPIN"/>
</dbReference>